<dbReference type="InterPro" id="IPR013762">
    <property type="entry name" value="Integrase-like_cat_sf"/>
</dbReference>
<gene>
    <name evidence="2" type="ORF">GA0070621_0973</name>
    <name evidence="3" type="ORF">GA0070621_4971</name>
</gene>
<dbReference type="SUPFAM" id="SSF56349">
    <property type="entry name" value="DNA breaking-rejoining enzymes"/>
    <property type="match status" value="1"/>
</dbReference>
<proteinExistence type="predicted"/>
<dbReference type="GO" id="GO:0006310">
    <property type="term" value="P:DNA recombination"/>
    <property type="evidence" value="ECO:0007669"/>
    <property type="project" value="UniProtKB-KW"/>
</dbReference>
<dbReference type="PATRIC" id="fig|299146.4.peg.5129"/>
<organism evidence="3 4">
    <name type="scientific">Micromonospora narathiwatensis</name>
    <dbReference type="NCBI Taxonomy" id="299146"/>
    <lineage>
        <taxon>Bacteria</taxon>
        <taxon>Bacillati</taxon>
        <taxon>Actinomycetota</taxon>
        <taxon>Actinomycetes</taxon>
        <taxon>Micromonosporales</taxon>
        <taxon>Micromonosporaceae</taxon>
        <taxon>Micromonospora</taxon>
    </lineage>
</organism>
<evidence type="ECO:0000313" key="3">
    <source>
        <dbReference type="EMBL" id="SBT53776.1"/>
    </source>
</evidence>
<accession>A0A1A9AC89</accession>
<evidence type="ECO:0000256" key="1">
    <source>
        <dbReference type="ARBA" id="ARBA00023172"/>
    </source>
</evidence>
<dbReference type="Gene3D" id="1.10.443.10">
    <property type="entry name" value="Intergrase catalytic core"/>
    <property type="match status" value="1"/>
</dbReference>
<sequence>MSRPRVRRCTSCRTTPVAMPQVDFCFTCWPGGPVIPPPCLRCGSRFGYFAAGLCTRCHPYATPPVESCRDCYAWGVTRLHNWRCHGCSTWRAKYKVVGDCRTCGRATILGAEGVCRLCRKQATLVRTGRDKLDVVAANRNGQQLFLANMFSDGSRYQPKSTPPAADHPPRRPVRHQQLLLFTMERDLAACGRAAMPAPPDPAFADELDRHTRCYAAARRWGKKHTDEARWGIRILLGLQDTPGAAINATEVLQLRAAGLRTWTVLEVLADAGLLIDDRHPAFDTWFHSQIEGLPEPMTTELLTWYHVMRHGRPTSPRRRPRSETTIRLHTSWALPTLRAWATSGHTTLREISKDDVLDALPASGNQRSTAGQGLKSVFRVLKEHKVLFTDPTRRVKTGEHASRQPVPANLDAIRQALNSSNLAQAAVVALIAFHGLRPGHIRRLKVTDLRDGRLHTDGRVIVLAEPVLDRLNRWLDYRHTRWPNTLNDHFFLHYRTACRPDAAVGQRWTWLITGKGLSGTAIREDRILNEAHATDGDVRRLVDLFGLSVQASTRYTATVDHPGLTGPTANRDSTTG</sequence>
<keyword evidence="1" id="KW-0233">DNA recombination</keyword>
<dbReference type="AlphaFoldDB" id="A0A1A9AC89"/>
<protein>
    <submittedName>
        <fullName evidence="3">Uncharacterized protein</fullName>
    </submittedName>
</protein>
<keyword evidence="4" id="KW-1185">Reference proteome</keyword>
<dbReference type="InterPro" id="IPR011010">
    <property type="entry name" value="DNA_brk_join_enz"/>
</dbReference>
<dbReference type="EMBL" id="LT594324">
    <property type="protein sequence ID" value="SBT40485.1"/>
    <property type="molecule type" value="Genomic_DNA"/>
</dbReference>
<dbReference type="Proteomes" id="UP000198765">
    <property type="component" value="Chromosome I"/>
</dbReference>
<reference evidence="3 4" key="1">
    <citation type="submission" date="2016-06" db="EMBL/GenBank/DDBJ databases">
        <authorList>
            <person name="Kjaerup R.B."/>
            <person name="Dalgaard T.S."/>
            <person name="Juul-Madsen H.R."/>
        </authorList>
    </citation>
    <scope>NUCLEOTIDE SEQUENCE [LARGE SCALE GENOMIC DNA]</scope>
    <source>
        <strain evidence="3 4">DSM 45248</strain>
    </source>
</reference>
<name>A0A1A9AC89_9ACTN</name>
<dbReference type="GO" id="GO:0003677">
    <property type="term" value="F:DNA binding"/>
    <property type="evidence" value="ECO:0007669"/>
    <property type="project" value="InterPro"/>
</dbReference>
<dbReference type="GO" id="GO:0015074">
    <property type="term" value="P:DNA integration"/>
    <property type="evidence" value="ECO:0007669"/>
    <property type="project" value="InterPro"/>
</dbReference>
<evidence type="ECO:0000313" key="4">
    <source>
        <dbReference type="Proteomes" id="UP000198765"/>
    </source>
</evidence>
<evidence type="ECO:0000313" key="2">
    <source>
        <dbReference type="EMBL" id="SBT40485.1"/>
    </source>
</evidence>
<dbReference type="EMBL" id="LT594324">
    <property type="protein sequence ID" value="SBT53776.1"/>
    <property type="molecule type" value="Genomic_DNA"/>
</dbReference>